<evidence type="ECO:0000313" key="2">
    <source>
        <dbReference type="Proteomes" id="UP000286097"/>
    </source>
</evidence>
<dbReference type="VEuPathDB" id="FungiDB:DD237_008178"/>
<dbReference type="EMBL" id="QKXF01000466">
    <property type="protein sequence ID" value="RQM11146.1"/>
    <property type="molecule type" value="Genomic_DNA"/>
</dbReference>
<dbReference type="AlphaFoldDB" id="A0A425C2D4"/>
<organism evidence="1 2">
    <name type="scientific">Peronospora effusa</name>
    <dbReference type="NCBI Taxonomy" id="542832"/>
    <lineage>
        <taxon>Eukaryota</taxon>
        <taxon>Sar</taxon>
        <taxon>Stramenopiles</taxon>
        <taxon>Oomycota</taxon>
        <taxon>Peronosporomycetes</taxon>
        <taxon>Peronosporales</taxon>
        <taxon>Peronosporaceae</taxon>
        <taxon>Peronospora</taxon>
    </lineage>
</organism>
<gene>
    <name evidence="1" type="ORF">DD237_008178</name>
</gene>
<name>A0A425C2D4_9STRA</name>
<comment type="caution">
    <text evidence="1">The sequence shown here is derived from an EMBL/GenBank/DDBJ whole genome shotgun (WGS) entry which is preliminary data.</text>
</comment>
<reference evidence="1 2" key="1">
    <citation type="submission" date="2018-06" db="EMBL/GenBank/DDBJ databases">
        <title>Comparative genomics of downy mildews reveals potential adaptations to biotrophy.</title>
        <authorList>
            <person name="Fletcher K."/>
            <person name="Klosterman S.J."/>
            <person name="Derevnina L."/>
            <person name="Martin F."/>
            <person name="Koike S."/>
            <person name="Reyes Chin-Wo S."/>
            <person name="Mou B."/>
            <person name="Michelmore R."/>
        </authorList>
    </citation>
    <scope>NUCLEOTIDE SEQUENCE [LARGE SCALE GENOMIC DNA]</scope>
    <source>
        <strain evidence="1 2">R13</strain>
    </source>
</reference>
<proteinExistence type="predicted"/>
<dbReference type="Proteomes" id="UP000286097">
    <property type="component" value="Unassembled WGS sequence"/>
</dbReference>
<sequence length="186" mass="20861">MKSLVTPSSLLVRISGTLASKPQRNQSLELDNLDGEQSTCSLCSDVKRRSIVFDFCSTGSCFVFRGNDEIRKAQWEISEDPKQRPQNLCRENAFVKPVRMSNMSILLVSGRVTTIAKTSLRAKIASVLLPEQQNHQKEQPSTEVPTCKSCVRNLLHRIAKTSIESTALRTQSKHIDRQLKTLFSAL</sequence>
<accession>A0A425C2D4</accession>
<evidence type="ECO:0000313" key="1">
    <source>
        <dbReference type="EMBL" id="RQM11146.1"/>
    </source>
</evidence>
<protein>
    <submittedName>
        <fullName evidence="1">Uncharacterized protein</fullName>
    </submittedName>
</protein>